<dbReference type="PANTHER" id="PTHR46630">
    <property type="entry name" value="TETRATRICOPEPTIDE REPEAT PROTEIN 29"/>
    <property type="match status" value="1"/>
</dbReference>
<reference evidence="9 10" key="1">
    <citation type="submission" date="2016-04" db="EMBL/GenBank/DDBJ databases">
        <authorList>
            <person name="Evans L.H."/>
            <person name="Alamgir A."/>
            <person name="Owens N."/>
            <person name="Weber N.D."/>
            <person name="Virtaneva K."/>
            <person name="Barbian K."/>
            <person name="Babar A."/>
            <person name="Rosenke K."/>
        </authorList>
    </citation>
    <scope>NUCLEOTIDE SEQUENCE [LARGE SCALE GENOMIC DNA]</scope>
    <source>
        <strain evidence="9 10">CCM 8644</strain>
    </source>
</reference>
<dbReference type="STRING" id="1826909.A5893_13645"/>
<sequence length="478" mass="54622">MKFKTFFLFFVFFSSFVQAQEISLQDRIKNLHNLTDSTKKVIEMGSISYMYQYQDSYKSVLYADSALKLAKKIGYKQGIAKSYNFLGLAYAAIGKLDFALKNYLDALSTNKDAGLEKETSKNLNNIAEVLITIGDINSASIYVNRAYAVNKKYNNLKSLAISLSLMSDIYLEKYDYKNALYYLEKANAIKNDELQIFDKGFYFSKLGKIDLMRDSLEKASNSFDKVLNFENAEPDQIIKAYTGLAIIKSKQKDYAGSKILLNKALSIAKKTHAEIQLLYIYEQIIRLSKDMNDLPNQVIYLNQKDSLKSQLLGYNTSGNISSSLNKIITDKKDKENEELRLQSTFNEKKLSKQKNTFLLLITGISVLLILGFVALINFRNKNKAYKKLDIANQQILKHNANLEQMVQKRTATISQKNAKLKEVAYFNSHRVRKHMANILGLIHVASFEKEKQEFFDLIESEAKSMDETLSEINAMTND</sequence>
<evidence type="ECO:0008006" key="11">
    <source>
        <dbReference type="Google" id="ProtNLM"/>
    </source>
</evidence>
<dbReference type="RefSeq" id="WP_068823235.1">
    <property type="nucleotide sequence ID" value="NZ_LWHJ01000030.1"/>
</dbReference>
<keyword evidence="10" id="KW-1185">Reference proteome</keyword>
<protein>
    <recommendedName>
        <fullName evidence="11">MalT-like TPR region domain-containing protein</fullName>
    </recommendedName>
</protein>
<comment type="caution">
    <text evidence="9">The sequence shown here is derived from an EMBL/GenBank/DDBJ whole genome shotgun (WGS) entry which is preliminary data.</text>
</comment>
<feature type="repeat" description="TPR" evidence="6">
    <location>
        <begin position="80"/>
        <end position="113"/>
    </location>
</feature>
<evidence type="ECO:0000313" key="9">
    <source>
        <dbReference type="EMBL" id="OAQ38464.1"/>
    </source>
</evidence>
<dbReference type="Gene3D" id="1.25.40.10">
    <property type="entry name" value="Tetratricopeptide repeat domain"/>
    <property type="match status" value="2"/>
</dbReference>
<evidence type="ECO:0000256" key="8">
    <source>
        <dbReference type="SAM" id="SignalP"/>
    </source>
</evidence>
<dbReference type="OrthoDB" id="732044at2"/>
<evidence type="ECO:0000256" key="6">
    <source>
        <dbReference type="PROSITE-ProRule" id="PRU00339"/>
    </source>
</evidence>
<feature type="signal peptide" evidence="8">
    <location>
        <begin position="1"/>
        <end position="19"/>
    </location>
</feature>
<comment type="subcellular location">
    <subcellularLocation>
        <location evidence="1">Cytoplasm</location>
    </subcellularLocation>
</comment>
<keyword evidence="2" id="KW-0963">Cytoplasm</keyword>
<reference evidence="9 10" key="2">
    <citation type="submission" date="2016-06" db="EMBL/GenBank/DDBJ databases">
        <title>Pedobacter psychrophilus sp. nov., isolated from Antarctic fragmentary rock.</title>
        <authorList>
            <person name="Svec P."/>
        </authorList>
    </citation>
    <scope>NUCLEOTIDE SEQUENCE [LARGE SCALE GENOMIC DNA]</scope>
    <source>
        <strain evidence="9 10">CCM 8644</strain>
    </source>
</reference>
<evidence type="ECO:0000313" key="10">
    <source>
        <dbReference type="Proteomes" id="UP000078459"/>
    </source>
</evidence>
<keyword evidence="7" id="KW-0812">Transmembrane</keyword>
<evidence type="ECO:0000256" key="7">
    <source>
        <dbReference type="SAM" id="Phobius"/>
    </source>
</evidence>
<dbReference type="InterPro" id="IPR019734">
    <property type="entry name" value="TPR_rpt"/>
</dbReference>
<comment type="similarity">
    <text evidence="5">Belongs to the Rap family.</text>
</comment>
<dbReference type="InterPro" id="IPR051476">
    <property type="entry name" value="Bac_ResReg_Asp_Phosphatase"/>
</dbReference>
<dbReference type="AlphaFoldDB" id="A0A179DC26"/>
<keyword evidence="4 6" id="KW-0802">TPR repeat</keyword>
<gene>
    <name evidence="9" type="ORF">A5893_13645</name>
</gene>
<feature type="transmembrane region" description="Helical" evidence="7">
    <location>
        <begin position="357"/>
        <end position="378"/>
    </location>
</feature>
<dbReference type="GO" id="GO:0005737">
    <property type="term" value="C:cytoplasm"/>
    <property type="evidence" value="ECO:0007669"/>
    <property type="project" value="UniProtKB-SubCell"/>
</dbReference>
<dbReference type="SMART" id="SM00028">
    <property type="entry name" value="TPR"/>
    <property type="match status" value="4"/>
</dbReference>
<dbReference type="EMBL" id="LWHJ01000030">
    <property type="protein sequence ID" value="OAQ38464.1"/>
    <property type="molecule type" value="Genomic_DNA"/>
</dbReference>
<accession>A0A179DC26</accession>
<name>A0A179DC26_9SPHI</name>
<evidence type="ECO:0000256" key="1">
    <source>
        <dbReference type="ARBA" id="ARBA00004496"/>
    </source>
</evidence>
<dbReference type="InterPro" id="IPR011990">
    <property type="entry name" value="TPR-like_helical_dom_sf"/>
</dbReference>
<keyword evidence="7" id="KW-0472">Membrane</keyword>
<evidence type="ECO:0000256" key="3">
    <source>
        <dbReference type="ARBA" id="ARBA00022737"/>
    </source>
</evidence>
<dbReference type="Proteomes" id="UP000078459">
    <property type="component" value="Unassembled WGS sequence"/>
</dbReference>
<evidence type="ECO:0000256" key="4">
    <source>
        <dbReference type="ARBA" id="ARBA00022803"/>
    </source>
</evidence>
<organism evidence="9 10">
    <name type="scientific">Pedobacter psychrophilus</name>
    <dbReference type="NCBI Taxonomy" id="1826909"/>
    <lineage>
        <taxon>Bacteria</taxon>
        <taxon>Pseudomonadati</taxon>
        <taxon>Bacteroidota</taxon>
        <taxon>Sphingobacteriia</taxon>
        <taxon>Sphingobacteriales</taxon>
        <taxon>Sphingobacteriaceae</taxon>
        <taxon>Pedobacter</taxon>
    </lineage>
</organism>
<feature type="chain" id="PRO_5008100373" description="MalT-like TPR region domain-containing protein" evidence="8">
    <location>
        <begin position="20"/>
        <end position="478"/>
    </location>
</feature>
<keyword evidence="3" id="KW-0677">Repeat</keyword>
<dbReference type="PANTHER" id="PTHR46630:SF1">
    <property type="entry name" value="TETRATRICOPEPTIDE REPEAT PROTEIN 29"/>
    <property type="match status" value="1"/>
</dbReference>
<evidence type="ECO:0000256" key="5">
    <source>
        <dbReference type="ARBA" id="ARBA00038253"/>
    </source>
</evidence>
<proteinExistence type="inferred from homology"/>
<dbReference type="PROSITE" id="PS50005">
    <property type="entry name" value="TPR"/>
    <property type="match status" value="1"/>
</dbReference>
<evidence type="ECO:0000256" key="2">
    <source>
        <dbReference type="ARBA" id="ARBA00022490"/>
    </source>
</evidence>
<keyword evidence="7" id="KW-1133">Transmembrane helix</keyword>
<keyword evidence="8" id="KW-0732">Signal</keyword>
<dbReference type="SUPFAM" id="SSF48452">
    <property type="entry name" value="TPR-like"/>
    <property type="match status" value="1"/>
</dbReference>